<dbReference type="InterPro" id="IPR050742">
    <property type="entry name" value="Helicase_Restrict-Modif_Enz"/>
</dbReference>
<feature type="domain" description="Helicase C-terminal" evidence="2">
    <location>
        <begin position="434"/>
        <end position="585"/>
    </location>
</feature>
<dbReference type="AlphaFoldDB" id="A0A662ZHP4"/>
<feature type="domain" description="Helicase ATP-binding" evidence="1">
    <location>
        <begin position="229"/>
        <end position="379"/>
    </location>
</feature>
<dbReference type="PANTHER" id="PTHR47396">
    <property type="entry name" value="TYPE I RESTRICTION ENZYME ECOKI R PROTEIN"/>
    <property type="match status" value="1"/>
</dbReference>
<dbReference type="Pfam" id="PF04851">
    <property type="entry name" value="ResIII"/>
    <property type="match status" value="1"/>
</dbReference>
<dbReference type="SUPFAM" id="SSF56024">
    <property type="entry name" value="Phospholipase D/nuclease"/>
    <property type="match status" value="1"/>
</dbReference>
<dbReference type="InterPro" id="IPR014001">
    <property type="entry name" value="Helicase_ATP-bd"/>
</dbReference>
<dbReference type="PROSITE" id="PS51194">
    <property type="entry name" value="HELICASE_CTER"/>
    <property type="match status" value="1"/>
</dbReference>
<dbReference type="Gene3D" id="3.40.50.300">
    <property type="entry name" value="P-loop containing nucleotide triphosphate hydrolases"/>
    <property type="match status" value="2"/>
</dbReference>
<dbReference type="Proteomes" id="UP000243745">
    <property type="component" value="Unassembled WGS sequence"/>
</dbReference>
<dbReference type="GO" id="GO:0005829">
    <property type="term" value="C:cytosol"/>
    <property type="evidence" value="ECO:0007669"/>
    <property type="project" value="TreeGrafter"/>
</dbReference>
<dbReference type="InterPro" id="IPR001650">
    <property type="entry name" value="Helicase_C-like"/>
</dbReference>
<keyword evidence="3" id="KW-0378">Hydrolase</keyword>
<organism evidence="3 4">
    <name type="scientific">Ruminobacter amylophilus</name>
    <dbReference type="NCBI Taxonomy" id="867"/>
    <lineage>
        <taxon>Bacteria</taxon>
        <taxon>Pseudomonadati</taxon>
        <taxon>Pseudomonadota</taxon>
        <taxon>Gammaproteobacteria</taxon>
        <taxon>Aeromonadales</taxon>
        <taxon>Succinivibrionaceae</taxon>
        <taxon>Ruminobacter</taxon>
    </lineage>
</organism>
<dbReference type="EMBL" id="FOXF01000024">
    <property type="protein sequence ID" value="SFP44288.1"/>
    <property type="molecule type" value="Genomic_DNA"/>
</dbReference>
<dbReference type="GO" id="GO:0005524">
    <property type="term" value="F:ATP binding"/>
    <property type="evidence" value="ECO:0007669"/>
    <property type="project" value="InterPro"/>
</dbReference>
<dbReference type="GO" id="GO:0003677">
    <property type="term" value="F:DNA binding"/>
    <property type="evidence" value="ECO:0007669"/>
    <property type="project" value="InterPro"/>
</dbReference>
<dbReference type="OrthoDB" id="9804086at2"/>
<dbReference type="CDD" id="cd09205">
    <property type="entry name" value="PLDc_N_DEXD_b3"/>
    <property type="match status" value="1"/>
</dbReference>
<accession>A0A662ZHP4</accession>
<dbReference type="PANTHER" id="PTHR47396:SF1">
    <property type="entry name" value="ATP-DEPENDENT HELICASE IRC3-RELATED"/>
    <property type="match status" value="1"/>
</dbReference>
<dbReference type="InterPro" id="IPR025202">
    <property type="entry name" value="PLD-like_dom"/>
</dbReference>
<dbReference type="CDD" id="cd18032">
    <property type="entry name" value="DEXHc_RE_I_III_res"/>
    <property type="match status" value="1"/>
</dbReference>
<keyword evidence="3" id="KW-0547">Nucleotide-binding</keyword>
<reference evidence="3 4" key="1">
    <citation type="submission" date="2016-10" db="EMBL/GenBank/DDBJ databases">
        <authorList>
            <person name="Varghese N."/>
            <person name="Submissions S."/>
        </authorList>
    </citation>
    <scope>NUCLEOTIDE SEQUENCE [LARGE SCALE GENOMIC DNA]</scope>
    <source>
        <strain evidence="3 4">DSM 1361</strain>
    </source>
</reference>
<keyword evidence="4" id="KW-1185">Reference proteome</keyword>
<keyword evidence="3" id="KW-0347">Helicase</keyword>
<evidence type="ECO:0000313" key="3">
    <source>
        <dbReference type="EMBL" id="SFP44288.1"/>
    </source>
</evidence>
<dbReference type="Pfam" id="PF13091">
    <property type="entry name" value="PLDc_2"/>
    <property type="match status" value="1"/>
</dbReference>
<dbReference type="InterPro" id="IPR006935">
    <property type="entry name" value="Helicase/UvrB_N"/>
</dbReference>
<evidence type="ECO:0000259" key="2">
    <source>
        <dbReference type="PROSITE" id="PS51194"/>
    </source>
</evidence>
<keyword evidence="3" id="KW-0067">ATP-binding</keyword>
<proteinExistence type="predicted"/>
<dbReference type="Gene3D" id="3.30.870.10">
    <property type="entry name" value="Endonuclease Chain A"/>
    <property type="match status" value="1"/>
</dbReference>
<name>A0A662ZHP4_9GAMM</name>
<evidence type="ECO:0000259" key="1">
    <source>
        <dbReference type="PROSITE" id="PS51192"/>
    </source>
</evidence>
<sequence length="823" mass="95417">MAQSASEELIKFYENPADLTFYTDNNVCTGNDRYRDHLLGHILVSMRKAENMDIIVSFLMESGVRLILNELKSATERGAAIRILTGSYLDITQPSALCLLRKHLGDDIELRMFKEKNRAFHPKACIFHHRHDFHEIFIGSSNISRSALTSGIEWNYRFNSAADDRGCRKFMHTFEDLWLNHSVTVDDEFLKEYSKHWHHHPILKYDEEKVTSFFQPRGSQIEALYALEHSRKEGADKGLVIAATGVGKTALAAFDSVKFERILFVAHRDEILKKTAGTFASIRKTADIGFFNAGEKCTDRSVIMASVATLGNDKYLNDKYFSPDFFDYLIIDETHHGVASQYRRIMNYFRPKFMLGLTATPERMDKKDIFELFDYNVPYEISLCEAINKGYLVPFKYYGIYDDTDYSGLHPVNGRYDNRELNETYIGNVRRHDLIYGNYLKYGSRRALGFCCSREHAEEMAREFNRRNIKAAAVYSNAGGECPEDRGTAVEKLLRGEIRVIFCVDMFNEGVDITSLDMVMFLRPTESPVIFMQQLGRGLRTCADKQFLTVLDFIGNYVRAEKVIRYLTEGKSDSRTNPYGQNNLPDGCQVDFDLRLVDLFASLNRRNTVRKELIRQEYFRIKAETGKVPDRIELFNGMESDIYLEAVQHSKDNPFSNYSGFLKEIGELSPEKEEIYTGFAGDFLRMAETTAMTKVYKMPVLTAFLDGSALKSAVTEKDLLQSWLSFFSGNRNWIDLDKDMTYEKFLKISRKRHADKIFDMPVKFLLKTENMFFRQEKPRTLSLNPKLSDILSRPEFAAEFRDIINYRTVEYYRRRYEKETETR</sequence>
<dbReference type="CDD" id="cd18799">
    <property type="entry name" value="SF2_C_EcoAI-like"/>
    <property type="match status" value="1"/>
</dbReference>
<dbReference type="GO" id="GO:0004386">
    <property type="term" value="F:helicase activity"/>
    <property type="evidence" value="ECO:0007669"/>
    <property type="project" value="UniProtKB-KW"/>
</dbReference>
<dbReference type="SMART" id="SM00490">
    <property type="entry name" value="HELICc"/>
    <property type="match status" value="1"/>
</dbReference>
<dbReference type="Pfam" id="PF00271">
    <property type="entry name" value="Helicase_C"/>
    <property type="match status" value="1"/>
</dbReference>
<dbReference type="GO" id="GO:0016787">
    <property type="term" value="F:hydrolase activity"/>
    <property type="evidence" value="ECO:0007669"/>
    <property type="project" value="InterPro"/>
</dbReference>
<protein>
    <submittedName>
        <fullName evidence="3">Helicase conserved C-terminal domain-containing protein</fullName>
    </submittedName>
</protein>
<dbReference type="SMART" id="SM00487">
    <property type="entry name" value="DEXDc"/>
    <property type="match status" value="1"/>
</dbReference>
<dbReference type="RefSeq" id="WP_093142321.1">
    <property type="nucleotide sequence ID" value="NZ_FOXF01000024.1"/>
</dbReference>
<gene>
    <name evidence="3" type="ORF">SAMN02910344_01394</name>
</gene>
<dbReference type="PROSITE" id="PS51192">
    <property type="entry name" value="HELICASE_ATP_BIND_1"/>
    <property type="match status" value="1"/>
</dbReference>
<dbReference type="InterPro" id="IPR027417">
    <property type="entry name" value="P-loop_NTPase"/>
</dbReference>
<evidence type="ECO:0000313" key="4">
    <source>
        <dbReference type="Proteomes" id="UP000243745"/>
    </source>
</evidence>
<dbReference type="SUPFAM" id="SSF52540">
    <property type="entry name" value="P-loop containing nucleoside triphosphate hydrolases"/>
    <property type="match status" value="1"/>
</dbReference>